<reference evidence="2" key="2">
    <citation type="journal article" date="2023" name="Plants (Basel)">
        <title>Annotation of the Turnera subulata (Passifloraceae) Draft Genome Reveals the S-Locus Evolved after the Divergence of Turneroideae from Passifloroideae in a Stepwise Manner.</title>
        <authorList>
            <person name="Henning P.M."/>
            <person name="Roalson E.H."/>
            <person name="Mir W."/>
            <person name="McCubbin A.G."/>
            <person name="Shore J.S."/>
        </authorList>
    </citation>
    <scope>NUCLEOTIDE SEQUENCE</scope>
    <source>
        <strain evidence="2">F60SS</strain>
    </source>
</reference>
<reference evidence="2" key="1">
    <citation type="submission" date="2022-02" db="EMBL/GenBank/DDBJ databases">
        <authorList>
            <person name="Henning P.M."/>
            <person name="McCubbin A.G."/>
            <person name="Shore J.S."/>
        </authorList>
    </citation>
    <scope>NUCLEOTIDE SEQUENCE</scope>
    <source>
        <strain evidence="2">F60SS</strain>
        <tissue evidence="2">Leaves</tissue>
    </source>
</reference>
<dbReference type="PANTHER" id="PTHR47123:SF3">
    <property type="entry name" value="DUF295 DOMAIN-CONTAINING PROTEIN"/>
    <property type="match status" value="1"/>
</dbReference>
<accession>A0A9Q0F3A0</accession>
<dbReference type="Proteomes" id="UP001141552">
    <property type="component" value="Unassembled WGS sequence"/>
</dbReference>
<evidence type="ECO:0000313" key="3">
    <source>
        <dbReference type="Proteomes" id="UP001141552"/>
    </source>
</evidence>
<evidence type="ECO:0000313" key="2">
    <source>
        <dbReference type="EMBL" id="KAJ4823857.1"/>
    </source>
</evidence>
<gene>
    <name evidence="2" type="ORF">Tsubulata_023476</name>
</gene>
<protein>
    <recommendedName>
        <fullName evidence="1">KIB1-4 beta-propeller domain-containing protein</fullName>
    </recommendedName>
</protein>
<dbReference type="PANTHER" id="PTHR47123">
    <property type="entry name" value="F-BOX PROTEIN SKIP23"/>
    <property type="match status" value="1"/>
</dbReference>
<sequence>MKSLSASNLWHKWTVGDNEWTPFRIPGFSYVCFLRDKFYAFSSNGSTVTIDPASLIFSHVAPPHGLDMRSSSFIVESVGDIFQVCVFCDYDNSKGKVVSRFGVKKLEEEKKQRVDVRDELKGRLVFVSNVCSFSVPAEDIPQWKPNCVYVQGGLLHCKEPPPPVCNHYL</sequence>
<keyword evidence="3" id="KW-1185">Reference proteome</keyword>
<organism evidence="2 3">
    <name type="scientific">Turnera subulata</name>
    <dbReference type="NCBI Taxonomy" id="218843"/>
    <lineage>
        <taxon>Eukaryota</taxon>
        <taxon>Viridiplantae</taxon>
        <taxon>Streptophyta</taxon>
        <taxon>Embryophyta</taxon>
        <taxon>Tracheophyta</taxon>
        <taxon>Spermatophyta</taxon>
        <taxon>Magnoliopsida</taxon>
        <taxon>eudicotyledons</taxon>
        <taxon>Gunneridae</taxon>
        <taxon>Pentapetalae</taxon>
        <taxon>rosids</taxon>
        <taxon>fabids</taxon>
        <taxon>Malpighiales</taxon>
        <taxon>Passifloraceae</taxon>
        <taxon>Turnera</taxon>
    </lineage>
</organism>
<proteinExistence type="predicted"/>
<dbReference type="AlphaFoldDB" id="A0A9Q0F3A0"/>
<name>A0A9Q0F3A0_9ROSI</name>
<dbReference type="InterPro" id="IPR051304">
    <property type="entry name" value="SCF_F-box_domain"/>
</dbReference>
<dbReference type="Pfam" id="PF03478">
    <property type="entry name" value="Beta-prop_KIB1-4"/>
    <property type="match status" value="1"/>
</dbReference>
<dbReference type="InterPro" id="IPR005174">
    <property type="entry name" value="KIB1-4_b-propeller"/>
</dbReference>
<comment type="caution">
    <text evidence="2">The sequence shown here is derived from an EMBL/GenBank/DDBJ whole genome shotgun (WGS) entry which is preliminary data.</text>
</comment>
<evidence type="ECO:0000259" key="1">
    <source>
        <dbReference type="Pfam" id="PF03478"/>
    </source>
</evidence>
<dbReference type="EMBL" id="JAKUCV010007335">
    <property type="protein sequence ID" value="KAJ4823857.1"/>
    <property type="molecule type" value="Genomic_DNA"/>
</dbReference>
<feature type="domain" description="KIB1-4 beta-propeller" evidence="1">
    <location>
        <begin position="13"/>
        <end position="150"/>
    </location>
</feature>
<dbReference type="OrthoDB" id="1303365at2759"/>